<evidence type="ECO:0000313" key="3">
    <source>
        <dbReference type="Proteomes" id="UP001515641"/>
    </source>
</evidence>
<keyword evidence="3" id="KW-1185">Reference proteome</keyword>
<evidence type="ECO:0000256" key="1">
    <source>
        <dbReference type="SAM" id="MobiDB-lite"/>
    </source>
</evidence>
<organism evidence="2 3">
    <name type="scientific">Chromobacterium fluminis</name>
    <dbReference type="NCBI Taxonomy" id="3044269"/>
    <lineage>
        <taxon>Bacteria</taxon>
        <taxon>Pseudomonadati</taxon>
        <taxon>Pseudomonadota</taxon>
        <taxon>Betaproteobacteria</taxon>
        <taxon>Neisseriales</taxon>
        <taxon>Chromobacteriaceae</taxon>
        <taxon>Chromobacterium</taxon>
    </lineage>
</organism>
<name>A0ABX0L8Q0_9NEIS</name>
<feature type="compositionally biased region" description="Pro residues" evidence="1">
    <location>
        <begin position="85"/>
        <end position="94"/>
    </location>
</feature>
<sequence length="198" mass="21469">MAYLSKKAFADSQGWAPSYVSKLASQGRLVMASDGKKVDVEATLAKIGKTADPSKAGVADRHRAARIKREVYASDSDEPPQDVAPAPPVGGPPPALMDAIDFQAARAAKEYYSALTIKAEYERSCGNTVERQAVEAAAFRGGRLMRDSLLGLPPQIANELANMTDSWEIERYLADRLRQVLTDATRLGEDELKKAMKA</sequence>
<gene>
    <name evidence="2" type="ORF">HA052_23085</name>
</gene>
<accession>A0ABX0L8Q0</accession>
<evidence type="ECO:0000313" key="2">
    <source>
        <dbReference type="EMBL" id="NHR08080.1"/>
    </source>
</evidence>
<dbReference type="Proteomes" id="UP001515641">
    <property type="component" value="Unassembled WGS sequence"/>
</dbReference>
<protein>
    <submittedName>
        <fullName evidence="2">Terminase small subunit</fullName>
    </submittedName>
</protein>
<dbReference type="EMBL" id="JAAOMA010000049">
    <property type="protein sequence ID" value="NHR08080.1"/>
    <property type="molecule type" value="Genomic_DNA"/>
</dbReference>
<dbReference type="RefSeq" id="WP_166453784.1">
    <property type="nucleotide sequence ID" value="NZ_JAAOMA010000049.1"/>
</dbReference>
<comment type="caution">
    <text evidence="2">The sequence shown here is derived from an EMBL/GenBank/DDBJ whole genome shotgun (WGS) entry which is preliminary data.</text>
</comment>
<reference evidence="2 3" key="1">
    <citation type="submission" date="2020-03" db="EMBL/GenBank/DDBJ databases">
        <title>Draft genome sequence of environmentally isolated cultures.</title>
        <authorList>
            <person name="Wilson H.S."/>
            <person name="De Leon M.E."/>
        </authorList>
    </citation>
    <scope>NUCLEOTIDE SEQUENCE [LARGE SCALE GENOMIC DNA]</scope>
    <source>
        <strain evidence="2 3">HSC-31F16</strain>
    </source>
</reference>
<proteinExistence type="predicted"/>
<feature type="region of interest" description="Disordered" evidence="1">
    <location>
        <begin position="67"/>
        <end position="94"/>
    </location>
</feature>